<proteinExistence type="predicted"/>
<dbReference type="AlphaFoldDB" id="A0A8J5T096"/>
<dbReference type="GO" id="GO:0004553">
    <property type="term" value="F:hydrolase activity, hydrolyzing O-glycosyl compounds"/>
    <property type="evidence" value="ECO:0007669"/>
    <property type="project" value="InterPro"/>
</dbReference>
<keyword evidence="3" id="KW-1185">Reference proteome</keyword>
<evidence type="ECO:0000256" key="1">
    <source>
        <dbReference type="SAM" id="MobiDB-lite"/>
    </source>
</evidence>
<dbReference type="PANTHER" id="PTHR23421">
    <property type="entry name" value="BETA-GALACTOSIDASE RELATED"/>
    <property type="match status" value="1"/>
</dbReference>
<dbReference type="GO" id="GO:0005975">
    <property type="term" value="P:carbohydrate metabolic process"/>
    <property type="evidence" value="ECO:0007669"/>
    <property type="project" value="InterPro"/>
</dbReference>
<feature type="region of interest" description="Disordered" evidence="1">
    <location>
        <begin position="136"/>
        <end position="155"/>
    </location>
</feature>
<dbReference type="InterPro" id="IPR001944">
    <property type="entry name" value="Glycoside_Hdrlase_35"/>
</dbReference>
<dbReference type="EMBL" id="JAAALK010000285">
    <property type="protein sequence ID" value="KAG8065091.1"/>
    <property type="molecule type" value="Genomic_DNA"/>
</dbReference>
<comment type="caution">
    <text evidence="2">The sequence shown here is derived from an EMBL/GenBank/DDBJ whole genome shotgun (WGS) entry which is preliminary data.</text>
</comment>
<reference evidence="2" key="2">
    <citation type="submission" date="2021-02" db="EMBL/GenBank/DDBJ databases">
        <authorList>
            <person name="Kimball J.A."/>
            <person name="Haas M.W."/>
            <person name="Macchietto M."/>
            <person name="Kono T."/>
            <person name="Duquette J."/>
            <person name="Shao M."/>
        </authorList>
    </citation>
    <scope>NUCLEOTIDE SEQUENCE</scope>
    <source>
        <tissue evidence="2">Fresh leaf tissue</tissue>
    </source>
</reference>
<evidence type="ECO:0008006" key="4">
    <source>
        <dbReference type="Google" id="ProtNLM"/>
    </source>
</evidence>
<organism evidence="2 3">
    <name type="scientific">Zizania palustris</name>
    <name type="common">Northern wild rice</name>
    <dbReference type="NCBI Taxonomy" id="103762"/>
    <lineage>
        <taxon>Eukaryota</taxon>
        <taxon>Viridiplantae</taxon>
        <taxon>Streptophyta</taxon>
        <taxon>Embryophyta</taxon>
        <taxon>Tracheophyta</taxon>
        <taxon>Spermatophyta</taxon>
        <taxon>Magnoliopsida</taxon>
        <taxon>Liliopsida</taxon>
        <taxon>Poales</taxon>
        <taxon>Poaceae</taxon>
        <taxon>BOP clade</taxon>
        <taxon>Oryzoideae</taxon>
        <taxon>Oryzeae</taxon>
        <taxon>Zizaniinae</taxon>
        <taxon>Zizania</taxon>
    </lineage>
</organism>
<protein>
    <recommendedName>
        <fullName evidence="4">Beta-galactosidase</fullName>
    </recommendedName>
</protein>
<evidence type="ECO:0000313" key="2">
    <source>
        <dbReference type="EMBL" id="KAG8065091.1"/>
    </source>
</evidence>
<evidence type="ECO:0000313" key="3">
    <source>
        <dbReference type="Proteomes" id="UP000729402"/>
    </source>
</evidence>
<dbReference type="Proteomes" id="UP000729402">
    <property type="component" value="Unassembled WGS sequence"/>
</dbReference>
<sequence length="155" mass="16699">MSQVDNEFGSMESVGGSDAKPYAYWAAKMAVGTNTGVSWVMCKQDDAQDPVINTCNGFYYDYFSPNKNSNHVDCGLDWLIFGQEATKILDYVECFHNGAGKGKKMAPECAATGLEGFPTWIINGKIAMHDGTYGWDGTENGGGGEEHNGDDGDKG</sequence>
<name>A0A8J5T096_ZIZPA</name>
<dbReference type="OrthoDB" id="786807at2759"/>
<feature type="compositionally biased region" description="Basic and acidic residues" evidence="1">
    <location>
        <begin position="144"/>
        <end position="155"/>
    </location>
</feature>
<gene>
    <name evidence="2" type="ORF">GUJ93_ZPchr0004g39550</name>
</gene>
<reference evidence="2" key="1">
    <citation type="journal article" date="2021" name="bioRxiv">
        <title>Whole Genome Assembly and Annotation of Northern Wild Rice, Zizania palustris L., Supports a Whole Genome Duplication in the Zizania Genus.</title>
        <authorList>
            <person name="Haas M."/>
            <person name="Kono T."/>
            <person name="Macchietto M."/>
            <person name="Millas R."/>
            <person name="McGilp L."/>
            <person name="Shao M."/>
            <person name="Duquette J."/>
            <person name="Hirsch C.N."/>
            <person name="Kimball J."/>
        </authorList>
    </citation>
    <scope>NUCLEOTIDE SEQUENCE</scope>
    <source>
        <tissue evidence="2">Fresh leaf tissue</tissue>
    </source>
</reference>
<accession>A0A8J5T096</accession>